<sequence>MPIDSADAPRSRGRAALRPERPRHGALLLALLLLLAVPGCGFLDGGPEPREPATRSSSAASAVQELLDRQARAVRRGDRAAYAATLVSRGAERRRALRLFANLQALPVARYRLVVDPATVVRTSRGATAVVTTVLRLDGFDAAPVRTPALVRFAESSGGDLVVADHRDPAWAAERAVAPQPWEVSRIAVGRGDGVLVVADRPSAPAVDALVDATEDAVAAVAPRLPYDWDRTVVVYALSDTRVLGGLAQVPGGDPERLDAVSVPVRAAPDGPLAATRVVLHPRSVDDDGPVRDRLLRHEVTHVALAARDDEVPTWLAEGIAEWVSVQPLAPAERTIARSAVEAARDGVDALPSDEDFNGARSAANYGIAWFAVEHLATTYGEQVLWQLVEELRGRDDAAEVDAVLRDVTGLTTADLASAAGTRIVTTFG</sequence>
<evidence type="ECO:0008006" key="3">
    <source>
        <dbReference type="Google" id="ProtNLM"/>
    </source>
</evidence>
<dbReference type="EMBL" id="JACCAC010000001">
    <property type="protein sequence ID" value="NYG55709.1"/>
    <property type="molecule type" value="Genomic_DNA"/>
</dbReference>
<reference evidence="1 2" key="1">
    <citation type="submission" date="2020-07" db="EMBL/GenBank/DDBJ databases">
        <title>Sequencing the genomes of 1000 actinobacteria strains.</title>
        <authorList>
            <person name="Klenk H.-P."/>
        </authorList>
    </citation>
    <scope>NUCLEOTIDE SEQUENCE [LARGE SCALE GENOMIC DNA]</scope>
    <source>
        <strain evidence="1 2">DSM 24552</strain>
    </source>
</reference>
<organism evidence="1 2">
    <name type="scientific">Nocardioides perillae</name>
    <dbReference type="NCBI Taxonomy" id="1119534"/>
    <lineage>
        <taxon>Bacteria</taxon>
        <taxon>Bacillati</taxon>
        <taxon>Actinomycetota</taxon>
        <taxon>Actinomycetes</taxon>
        <taxon>Propionibacteriales</taxon>
        <taxon>Nocardioidaceae</taxon>
        <taxon>Nocardioides</taxon>
    </lineage>
</organism>
<proteinExistence type="predicted"/>
<evidence type="ECO:0000313" key="1">
    <source>
        <dbReference type="EMBL" id="NYG55709.1"/>
    </source>
</evidence>
<dbReference type="RefSeq" id="WP_179518110.1">
    <property type="nucleotide sequence ID" value="NZ_JACCAC010000001.1"/>
</dbReference>
<accession>A0A7Y9USF4</accession>
<evidence type="ECO:0000313" key="2">
    <source>
        <dbReference type="Proteomes" id="UP000544110"/>
    </source>
</evidence>
<keyword evidence="2" id="KW-1185">Reference proteome</keyword>
<dbReference type="Proteomes" id="UP000544110">
    <property type="component" value="Unassembled WGS sequence"/>
</dbReference>
<comment type="caution">
    <text evidence="1">The sequence shown here is derived from an EMBL/GenBank/DDBJ whole genome shotgun (WGS) entry which is preliminary data.</text>
</comment>
<protein>
    <recommendedName>
        <fullName evidence="3">Peptidase MA superfamily protein</fullName>
    </recommendedName>
</protein>
<gene>
    <name evidence="1" type="ORF">BJ989_002013</name>
</gene>
<dbReference type="AlphaFoldDB" id="A0A7Y9USF4"/>
<name>A0A7Y9USF4_9ACTN</name>